<comment type="subcellular location">
    <subcellularLocation>
        <location evidence="2">Endoplasmic reticulum</location>
    </subcellularLocation>
    <subcellularLocation>
        <location evidence="3">Membrane</location>
    </subcellularLocation>
    <subcellularLocation>
        <location evidence="1">Mitochondrion</location>
    </subcellularLocation>
</comment>
<dbReference type="AlphaFoldDB" id="A0A161X364"/>
<evidence type="ECO:0000256" key="5">
    <source>
        <dbReference type="ARBA" id="ARBA00023128"/>
    </source>
</evidence>
<proteinExistence type="predicted"/>
<keyword evidence="7" id="KW-0812">Transmembrane</keyword>
<dbReference type="Proteomes" id="UP000076584">
    <property type="component" value="Unassembled WGS sequence"/>
</dbReference>
<dbReference type="GO" id="GO:0016020">
    <property type="term" value="C:membrane"/>
    <property type="evidence" value="ECO:0007669"/>
    <property type="project" value="UniProtKB-SubCell"/>
</dbReference>
<organism evidence="8 9">
    <name type="scientific">Colletotrichum incanum</name>
    <name type="common">Soybean anthracnose fungus</name>
    <dbReference type="NCBI Taxonomy" id="1573173"/>
    <lineage>
        <taxon>Eukaryota</taxon>
        <taxon>Fungi</taxon>
        <taxon>Dikarya</taxon>
        <taxon>Ascomycota</taxon>
        <taxon>Pezizomycotina</taxon>
        <taxon>Sordariomycetes</taxon>
        <taxon>Hypocreomycetidae</taxon>
        <taxon>Glomerellales</taxon>
        <taxon>Glomerellaceae</taxon>
        <taxon>Colletotrichum</taxon>
        <taxon>Colletotrichum spaethianum species complex</taxon>
    </lineage>
</organism>
<comment type="caution">
    <text evidence="8">The sequence shown here is derived from an EMBL/GenBank/DDBJ whole genome shotgun (WGS) entry which is preliminary data.</text>
</comment>
<dbReference type="PANTHER" id="PTHR48182:SF2">
    <property type="entry name" value="PROTEIN SERAC1"/>
    <property type="match status" value="1"/>
</dbReference>
<dbReference type="InterPro" id="IPR052374">
    <property type="entry name" value="SERAC1"/>
</dbReference>
<evidence type="ECO:0000313" key="8">
    <source>
        <dbReference type="EMBL" id="KZL88166.1"/>
    </source>
</evidence>
<evidence type="ECO:0000313" key="9">
    <source>
        <dbReference type="Proteomes" id="UP000076584"/>
    </source>
</evidence>
<dbReference type="GO" id="GO:0005783">
    <property type="term" value="C:endoplasmic reticulum"/>
    <property type="evidence" value="ECO:0007669"/>
    <property type="project" value="UniProtKB-SubCell"/>
</dbReference>
<feature type="non-terminal residue" evidence="8">
    <location>
        <position position="1"/>
    </location>
</feature>
<evidence type="ECO:0000256" key="2">
    <source>
        <dbReference type="ARBA" id="ARBA00004240"/>
    </source>
</evidence>
<evidence type="ECO:0000256" key="4">
    <source>
        <dbReference type="ARBA" id="ARBA00022824"/>
    </source>
</evidence>
<dbReference type="PANTHER" id="PTHR48182">
    <property type="entry name" value="PROTEIN SERAC1"/>
    <property type="match status" value="1"/>
</dbReference>
<keyword evidence="4" id="KW-0256">Endoplasmic reticulum</keyword>
<evidence type="ECO:0000256" key="3">
    <source>
        <dbReference type="ARBA" id="ARBA00004370"/>
    </source>
</evidence>
<keyword evidence="9" id="KW-1185">Reference proteome</keyword>
<protein>
    <submittedName>
        <fullName evidence="8">Ankyrin repeat domain-containing protein</fullName>
    </submittedName>
</protein>
<name>A0A161X364_COLIC</name>
<sequence length="464" mass="51117">LQCANICKIPFRLFCDAKVRFSKVSAMEMSTQLFIIASVVALLAACIYQWFRGRRLSHQQRAGSGGDTRHQRRFRDLTLRVDLVPAETSFQELESELKSIIAGSPDLQGQLDGLVVRSITPRDRTCICATVTVRTLLPEGQLLARLQQASKAYPYRYDCAFYGITPLYEDASGAHCDVVAVPGLASHAIGSWKSPGGNDLWLRDWLSDDIPNIRVLMYGYDTKLLQSNAKSSMEDLGRRFLESLTAFRTSDKALIHATRSPASRPTHRLSQVCCGLLFFGVPQLGLRNEKLASVVDGQPNEALIRALVVDDESEPSDFLARMSDDFARCFQGRLRVVSFYERRLSATVEIQPDGALRKSGPPVLMVTRKSATSTGLTVVPDEDIVPLDADHSGLVKFESRRDDAYVVVKERINSLVSGAAWTEDPPSAPTSQRSRVIATQHGSAFGGQYTINGGSLSQGNVMNL</sequence>
<feature type="transmembrane region" description="Helical" evidence="7">
    <location>
        <begin position="33"/>
        <end position="51"/>
    </location>
</feature>
<evidence type="ECO:0000256" key="7">
    <source>
        <dbReference type="SAM" id="Phobius"/>
    </source>
</evidence>
<evidence type="ECO:0000256" key="1">
    <source>
        <dbReference type="ARBA" id="ARBA00004173"/>
    </source>
</evidence>
<dbReference type="GO" id="GO:0005739">
    <property type="term" value="C:mitochondrion"/>
    <property type="evidence" value="ECO:0007669"/>
    <property type="project" value="UniProtKB-SubCell"/>
</dbReference>
<keyword evidence="5" id="KW-0496">Mitochondrion</keyword>
<gene>
    <name evidence="8" type="ORF">CI238_11637</name>
</gene>
<keyword evidence="6 7" id="KW-0472">Membrane</keyword>
<evidence type="ECO:0000256" key="6">
    <source>
        <dbReference type="ARBA" id="ARBA00023136"/>
    </source>
</evidence>
<keyword evidence="7" id="KW-1133">Transmembrane helix</keyword>
<dbReference type="EMBL" id="LFIW01000072">
    <property type="protein sequence ID" value="KZL88166.1"/>
    <property type="molecule type" value="Genomic_DNA"/>
</dbReference>
<accession>A0A161X364</accession>
<reference evidence="8 9" key="1">
    <citation type="submission" date="2015-06" db="EMBL/GenBank/DDBJ databases">
        <title>Survival trade-offs in plant roots during colonization by closely related pathogenic and mutualistic fungi.</title>
        <authorList>
            <person name="Hacquard S."/>
            <person name="Kracher B."/>
            <person name="Hiruma K."/>
            <person name="Weinman A."/>
            <person name="Muench P."/>
            <person name="Garrido Oter R."/>
            <person name="Ver Loren van Themaat E."/>
            <person name="Dallerey J.-F."/>
            <person name="Damm U."/>
            <person name="Henrissat B."/>
            <person name="Lespinet O."/>
            <person name="Thon M."/>
            <person name="Kemen E."/>
            <person name="McHardy A.C."/>
            <person name="Schulze-Lefert P."/>
            <person name="O'Connell R.J."/>
        </authorList>
    </citation>
    <scope>NUCLEOTIDE SEQUENCE [LARGE SCALE GENOMIC DNA]</scope>
    <source>
        <strain evidence="8 9">MAFF 238704</strain>
    </source>
</reference>